<reference evidence="4 6" key="1">
    <citation type="journal article" date="2011" name="Genome Res.">
        <title>Whole genome sequencing of multiple Leishmania donovani clinical isolates provides insights into population structure and mechanisms of drug resistance.</title>
        <authorList>
            <person name="Downing T."/>
            <person name="Imamura H."/>
            <person name="Decuypere S."/>
            <person name="Clark T.G."/>
            <person name="Coombs G.H."/>
            <person name="Cotton J.A."/>
            <person name="Hilley J.D."/>
            <person name="de Doncker S."/>
            <person name="Maes I."/>
            <person name="Mottram J.C."/>
            <person name="Quail M.A."/>
            <person name="Rijal S."/>
            <person name="Sanders M."/>
            <person name="Schonian G."/>
            <person name="Stark O."/>
            <person name="Sundar S."/>
            <person name="Vanaerschot M."/>
            <person name="Hertz-Fowler C."/>
            <person name="Dujardin J.C."/>
            <person name="Berriman M."/>
        </authorList>
    </citation>
    <scope>NUCLEOTIDE SEQUENCE [LARGE SCALE GENOMIC DNA]</scope>
    <source>
        <strain evidence="4 6">BPK282A1</strain>
    </source>
</reference>
<accession>A0A3S7WSI8</accession>
<feature type="coiled-coil region" evidence="1">
    <location>
        <begin position="237"/>
        <end position="281"/>
    </location>
</feature>
<sequence>MFKQRDNEYHPPMTVDPSGGGVTTSAGLFSEVGMGSVASPFLGGPAVAAGSRKRGRDIRGLDRFRTVVYGEDGFRRLHAMVARNPVLMYPPDGIEAARARVMVRKAELQSQLRSALGHREHNHGPADDGDEDVFALFEARRRAESDARPATEDEEVPRQPASEHAPPPSSLASIRQDEELAIYHHKQLDSYLRLLYEFNHATFVKLPLEDTLQLLSRCGKEAVAHVVEYETQVRLRRQSRIRDLNELRQEQAALEERRLAIEDAEQARLVQSAELRQAQLDLELDKGVVKAEPPDDGSADEDVKVILETAAPSVDFASLPAGDSPEEYIDGIVMAVEDEGIHYT</sequence>
<evidence type="ECO:0000313" key="5">
    <source>
        <dbReference type="EMBL" id="TPP45174.1"/>
    </source>
</evidence>
<keyword evidence="7" id="KW-1185">Reference proteome</keyword>
<feature type="region of interest" description="Disordered" evidence="2">
    <location>
        <begin position="143"/>
        <end position="171"/>
    </location>
</feature>
<dbReference type="OrthoDB" id="243277at2759"/>
<evidence type="ECO:0000313" key="4">
    <source>
        <dbReference type="EMBL" id="CBZ32577.1"/>
    </source>
</evidence>
<dbReference type="GeneID" id="13390479"/>
<dbReference type="EMBL" id="RHLC01000031">
    <property type="protein sequence ID" value="TPP45174.1"/>
    <property type="molecule type" value="Genomic_DNA"/>
</dbReference>
<proteinExistence type="predicted"/>
<dbReference type="Proteomes" id="UP000318447">
    <property type="component" value="Unassembled WGS sequence"/>
</dbReference>
<evidence type="ECO:0000313" key="3">
    <source>
        <dbReference type="EMBL" id="AYU77156.1"/>
    </source>
</evidence>
<organism evidence="3 7">
    <name type="scientific">Leishmania donovani</name>
    <dbReference type="NCBI Taxonomy" id="5661"/>
    <lineage>
        <taxon>Eukaryota</taxon>
        <taxon>Discoba</taxon>
        <taxon>Euglenozoa</taxon>
        <taxon>Kinetoplastea</taxon>
        <taxon>Metakinetoplastina</taxon>
        <taxon>Trypanosomatida</taxon>
        <taxon>Trypanosomatidae</taxon>
        <taxon>Leishmaniinae</taxon>
        <taxon>Leishmania</taxon>
    </lineage>
</organism>
<dbReference type="RefSeq" id="XP_003859289.1">
    <property type="nucleotide sequence ID" value="XM_003859241.1"/>
</dbReference>
<dbReference type="KEGG" id="ldo:LDBPK_130780"/>
<dbReference type="OMA" id="MYPPDGI"/>
<accession>E9BBF2</accession>
<evidence type="ECO:0000256" key="1">
    <source>
        <dbReference type="SAM" id="Coils"/>
    </source>
</evidence>
<evidence type="ECO:0000256" key="2">
    <source>
        <dbReference type="SAM" id="MobiDB-lite"/>
    </source>
</evidence>
<evidence type="ECO:0000313" key="6">
    <source>
        <dbReference type="Proteomes" id="UP000008980"/>
    </source>
</evidence>
<evidence type="ECO:0000313" key="7">
    <source>
        <dbReference type="Proteomes" id="UP000274082"/>
    </source>
</evidence>
<dbReference type="VEuPathDB" id="TriTrypDB:LDHU3_13.0990"/>
<reference evidence="5" key="6">
    <citation type="submission" date="2019-02" db="EMBL/GenBank/DDBJ databases">
        <title>FDA dAtabase for Regulatory Grade micrObial Sequences (FDA-ARGOS): Supporting development and validation of Infectious Disease Dx tests.</title>
        <authorList>
            <person name="Duncan R."/>
            <person name="Fisher C."/>
            <person name="Tallon L.J."/>
            <person name="Sadzewicz L."/>
            <person name="Sengamalay N."/>
            <person name="Ott S."/>
            <person name="Godinez A."/>
            <person name="Nagaraj S."/>
            <person name="Nadendla S."/>
            <person name="Sichtig H."/>
        </authorList>
    </citation>
    <scope>NUCLEOTIDE SEQUENCE</scope>
    <source>
        <strain evidence="5">FDAARGOS_361</strain>
    </source>
</reference>
<name>A0A3S7WSI8_LEIDO</name>
<dbReference type="EMBL" id="FR799600">
    <property type="protein sequence ID" value="CBZ32577.1"/>
    <property type="molecule type" value="Genomic_DNA"/>
</dbReference>
<gene>
    <name evidence="5" type="ORF">CGC21_33325</name>
    <name evidence="4" type="ORF">LDBPK_130780</name>
    <name evidence="3" type="ORF">LdCL_130013200</name>
</gene>
<feature type="region of interest" description="Disordered" evidence="2">
    <location>
        <begin position="1"/>
        <end position="22"/>
    </location>
</feature>
<evidence type="ECO:0000313" key="8">
    <source>
        <dbReference type="Proteomes" id="UP000318447"/>
    </source>
</evidence>
<keyword evidence="1" id="KW-0175">Coiled coil</keyword>
<dbReference type="AlphaFoldDB" id="A0A3S7WSI8"/>
<dbReference type="VEuPathDB" id="TriTrypDB:LdCL_130013200"/>
<reference evidence="3 7" key="4">
    <citation type="journal article" date="2018" name="Sci. Rep.">
        <title>A complete Leishmania donovani reference genome identifies novel genetic variations associated with virulence.</title>
        <authorList>
            <person name="Lypaczewski P."/>
            <person name="Hoshizaki J."/>
            <person name="Zhang W.-W."/>
            <person name="McCall L.-I."/>
            <person name="Torcivia-Rodriguez J."/>
            <person name="Simonyan V."/>
            <person name="Kaur A."/>
            <person name="Dewar K."/>
            <person name="Matlashewski G."/>
        </authorList>
    </citation>
    <scope>NUCLEOTIDE SEQUENCE [LARGE SCALE GENOMIC DNA]</scope>
    <source>
        <strain evidence="3 7">LdCL</strain>
    </source>
</reference>
<dbReference type="EMBL" id="CP029512">
    <property type="protein sequence ID" value="AYU77156.1"/>
    <property type="molecule type" value="Genomic_DNA"/>
</dbReference>
<dbReference type="VEuPathDB" id="TriTrypDB:LdBPK_130780.1"/>
<reference evidence="6" key="3">
    <citation type="submission" date="2011-02" db="EMBL/GenBank/DDBJ databases">
        <title>Whole genome sequencing of Leishmania donovani clinical lines reveals dynamic variation related to drug resistance.</title>
        <authorList>
            <person name="Downing T."/>
            <person name="Imamura H."/>
            <person name="Sanders M."/>
            <person name="Decuypere S."/>
            <person name="Hertz-Fowler C."/>
            <person name="Clark T.G."/>
            <person name="Rijal S."/>
            <person name="Sundar S."/>
            <person name="Quail M.A."/>
            <person name="De Doncker S."/>
            <person name="Maes I."/>
            <person name="Vanaerschot M."/>
            <person name="Stark O."/>
            <person name="Schonian G."/>
            <person name="Dujardin J.C."/>
            <person name="Berriman M."/>
        </authorList>
    </citation>
    <scope>NUCLEOTIDE SEQUENCE [LARGE SCALE GENOMIC DNA]</scope>
    <source>
        <strain evidence="6">BPK282A1</strain>
    </source>
</reference>
<reference evidence="8" key="5">
    <citation type="submission" date="2019-02" db="EMBL/GenBank/DDBJ databases">
        <title>FDA dAtabase for Regulatory Grade micrObial Sequences (FDA-ARGOS): Supporting development and validation of Infectious Disease Dx tests.</title>
        <authorList>
            <person name="Duncan R."/>
            <person name="Fisher C."/>
            <person name="Tallon L."/>
            <person name="Sadzewicz L."/>
            <person name="Sengamalay N."/>
            <person name="Ott S."/>
            <person name="Godinez A."/>
            <person name="Nagaraj S."/>
            <person name="Vavikolanu K."/>
            <person name="Nadendla S."/>
            <person name="Aluvathingal J."/>
            <person name="Sichtig H."/>
        </authorList>
    </citation>
    <scope>NUCLEOTIDE SEQUENCE [LARGE SCALE GENOMIC DNA]</scope>
    <source>
        <strain evidence="8">FDAARGOS_361</strain>
    </source>
</reference>
<dbReference type="Proteomes" id="UP000008980">
    <property type="component" value="Chromosome 13"/>
</dbReference>
<reference evidence="4" key="2">
    <citation type="submission" date="2011-01" db="EMBL/GenBank/DDBJ databases">
        <authorList>
            <person name="Zhao B.P."/>
            <person name="Ren Z.A."/>
            <person name="Li C.D."/>
        </authorList>
    </citation>
    <scope>NUCLEOTIDE SEQUENCE</scope>
    <source>
        <strain evidence="4">BPK282A1</strain>
    </source>
</reference>
<protein>
    <submittedName>
        <fullName evidence="3">Uncharacterized protein</fullName>
    </submittedName>
</protein>
<dbReference type="Proteomes" id="UP000274082">
    <property type="component" value="Chromosome 13"/>
</dbReference>